<feature type="DNA-binding region" description="Homeobox" evidence="10">
    <location>
        <begin position="233"/>
        <end position="292"/>
    </location>
</feature>
<keyword evidence="4" id="KW-0217">Developmental protein</keyword>
<dbReference type="PANTHER" id="PTHR46092">
    <property type="entry name" value="HOMEOBOX PROTEIN HOX-A11-RELATED"/>
    <property type="match status" value="1"/>
</dbReference>
<evidence type="ECO:0000256" key="8">
    <source>
        <dbReference type="ARBA" id="ARBA00023163"/>
    </source>
</evidence>
<dbReference type="PANTHER" id="PTHR46092:SF2">
    <property type="entry name" value="HOMEOBOX PROTEIN HOX-D11"/>
    <property type="match status" value="1"/>
</dbReference>
<feature type="compositionally biased region" description="Basic and acidic residues" evidence="12">
    <location>
        <begin position="223"/>
        <end position="232"/>
    </location>
</feature>
<evidence type="ECO:0000256" key="12">
    <source>
        <dbReference type="SAM" id="MobiDB-lite"/>
    </source>
</evidence>
<dbReference type="Ensembl" id="ENSGMOT00000069163.1">
    <property type="protein sequence ID" value="ENSGMOP00000060924.1"/>
    <property type="gene ID" value="ENSGMOG00000028329.1"/>
</dbReference>
<evidence type="ECO:0000256" key="4">
    <source>
        <dbReference type="ARBA" id="ARBA00022473"/>
    </source>
</evidence>
<dbReference type="InterPro" id="IPR017970">
    <property type="entry name" value="Homeobox_CS"/>
</dbReference>
<dbReference type="GO" id="GO:0000978">
    <property type="term" value="F:RNA polymerase II cis-regulatory region sequence-specific DNA binding"/>
    <property type="evidence" value="ECO:0007669"/>
    <property type="project" value="TreeGrafter"/>
</dbReference>
<evidence type="ECO:0000256" key="6">
    <source>
        <dbReference type="ARBA" id="ARBA00023125"/>
    </source>
</evidence>
<dbReference type="GO" id="GO:0005654">
    <property type="term" value="C:nucleoplasm"/>
    <property type="evidence" value="ECO:0007669"/>
    <property type="project" value="UniProtKB-ARBA"/>
</dbReference>
<evidence type="ECO:0000256" key="1">
    <source>
        <dbReference type="ARBA" id="ARBA00003263"/>
    </source>
</evidence>
<dbReference type="InterPro" id="IPR001356">
    <property type="entry name" value="HD"/>
</dbReference>
<evidence type="ECO:0000256" key="2">
    <source>
        <dbReference type="ARBA" id="ARBA00004123"/>
    </source>
</evidence>
<dbReference type="GO" id="GO:0000981">
    <property type="term" value="F:DNA-binding transcription factor activity, RNA polymerase II-specific"/>
    <property type="evidence" value="ECO:0007669"/>
    <property type="project" value="InterPro"/>
</dbReference>
<comment type="function">
    <text evidence="1">Sequence-specific transcription factor which is part of a developmental regulatory system that provides cells with specific positional identities on the anterior-posterior axis.</text>
</comment>
<dbReference type="FunFam" id="1.10.10.60:FF:000166">
    <property type="entry name" value="homeobox protein Hox-C11"/>
    <property type="match status" value="1"/>
</dbReference>
<dbReference type="PROSITE" id="PS50071">
    <property type="entry name" value="HOMEOBOX_2"/>
    <property type="match status" value="1"/>
</dbReference>
<feature type="compositionally biased region" description="Basic and acidic residues" evidence="12">
    <location>
        <begin position="183"/>
        <end position="192"/>
    </location>
</feature>
<proteinExistence type="inferred from homology"/>
<protein>
    <submittedName>
        <fullName evidence="14">Homeobox protein Hox-D11a-like</fullName>
    </submittedName>
</protein>
<dbReference type="AlphaFoldDB" id="A0A8C5CNN1"/>
<evidence type="ECO:0000256" key="5">
    <source>
        <dbReference type="ARBA" id="ARBA00023015"/>
    </source>
</evidence>
<reference evidence="14" key="1">
    <citation type="submission" date="2025-08" db="UniProtKB">
        <authorList>
            <consortium name="Ensembl"/>
        </authorList>
    </citation>
    <scope>IDENTIFICATION</scope>
</reference>
<feature type="domain" description="Homeobox" evidence="13">
    <location>
        <begin position="231"/>
        <end position="291"/>
    </location>
</feature>
<feature type="region of interest" description="Disordered" evidence="12">
    <location>
        <begin position="57"/>
        <end position="95"/>
    </location>
</feature>
<dbReference type="PRINTS" id="PR00024">
    <property type="entry name" value="HOMEOBOX"/>
</dbReference>
<keyword evidence="15" id="KW-1185">Reference proteome</keyword>
<reference evidence="14" key="2">
    <citation type="submission" date="2025-09" db="UniProtKB">
        <authorList>
            <consortium name="Ensembl"/>
        </authorList>
    </citation>
    <scope>IDENTIFICATION</scope>
</reference>
<dbReference type="InterPro" id="IPR020479">
    <property type="entry name" value="HD_metazoa"/>
</dbReference>
<dbReference type="CDD" id="cd00086">
    <property type="entry name" value="homeodomain"/>
    <property type="match status" value="1"/>
</dbReference>
<feature type="region of interest" description="Disordered" evidence="12">
    <location>
        <begin position="172"/>
        <end position="239"/>
    </location>
</feature>
<dbReference type="SMART" id="SM00389">
    <property type="entry name" value="HOX"/>
    <property type="match status" value="1"/>
</dbReference>
<dbReference type="GeneID" id="115559519"/>
<feature type="region of interest" description="Disordered" evidence="12">
    <location>
        <begin position="122"/>
        <end position="156"/>
    </location>
</feature>
<accession>A0A8C5CNN1</accession>
<name>A0A8C5CNN1_GADMO</name>
<evidence type="ECO:0000256" key="11">
    <source>
        <dbReference type="RuleBase" id="RU000682"/>
    </source>
</evidence>
<keyword evidence="7 10" id="KW-0371">Homeobox</keyword>
<dbReference type="RefSeq" id="XP_030234177.1">
    <property type="nucleotide sequence ID" value="XM_030378317.1"/>
</dbReference>
<gene>
    <name evidence="14" type="primary">LOC115559519</name>
</gene>
<dbReference type="KEGG" id="gmh:115559519"/>
<dbReference type="SUPFAM" id="SSF46689">
    <property type="entry name" value="Homeodomain-like"/>
    <property type="match status" value="1"/>
</dbReference>
<evidence type="ECO:0000256" key="10">
    <source>
        <dbReference type="PROSITE-ProRule" id="PRU00108"/>
    </source>
</evidence>
<evidence type="ECO:0000313" key="15">
    <source>
        <dbReference type="Proteomes" id="UP000694546"/>
    </source>
</evidence>
<evidence type="ECO:0000259" key="13">
    <source>
        <dbReference type="PROSITE" id="PS50071"/>
    </source>
</evidence>
<keyword evidence="5" id="KW-0805">Transcription regulation</keyword>
<dbReference type="Gene3D" id="1.10.10.60">
    <property type="entry name" value="Homeodomain-like"/>
    <property type="match status" value="1"/>
</dbReference>
<dbReference type="Pfam" id="PF00046">
    <property type="entry name" value="Homeodomain"/>
    <property type="match status" value="1"/>
</dbReference>
<feature type="compositionally biased region" description="Polar residues" evidence="12">
    <location>
        <begin position="82"/>
        <end position="94"/>
    </location>
</feature>
<evidence type="ECO:0000256" key="7">
    <source>
        <dbReference type="ARBA" id="ARBA00023155"/>
    </source>
</evidence>
<comment type="similarity">
    <text evidence="3">Belongs to the Abd-B homeobox family.</text>
</comment>
<evidence type="ECO:0000256" key="9">
    <source>
        <dbReference type="ARBA" id="ARBA00023242"/>
    </source>
</evidence>
<sequence>MYHPSCTYIVSGEPGQGLRDYGSAWLDNSSTKPPDYRHYRYEPRQQYRHQGGQWSVYHQTSHHHHHHLAPAPSYLSPEDSALPSTTEGGFNPSESFLGYDPAGTVYGGPGAARYHMAAFSGSSSVGSRAFPPAGHCGSKPPPGLRPSAGRSRVLPPGFDSFIEAAEEERLGKNRCSAGSLQTETRRAGRREPGPGTVCVEKTGHLDPPRAVLEEEYSASSTQEDPKEPGSPERRKKRCPYTKQQLRELEREFLFSVYINKERRLQLSRLLCLTDRQVKIWFQNRRMKEKKLNRDRLHYYKGNALF</sequence>
<evidence type="ECO:0000313" key="14">
    <source>
        <dbReference type="Ensembl" id="ENSGMOP00000060924.1"/>
    </source>
</evidence>
<keyword evidence="8" id="KW-0804">Transcription</keyword>
<dbReference type="InterPro" id="IPR009057">
    <property type="entry name" value="Homeodomain-like_sf"/>
</dbReference>
<dbReference type="Proteomes" id="UP000694546">
    <property type="component" value="Chromosome 15"/>
</dbReference>
<keyword evidence="6 10" id="KW-0238">DNA-binding</keyword>
<evidence type="ECO:0000256" key="3">
    <source>
        <dbReference type="ARBA" id="ARBA00006317"/>
    </source>
</evidence>
<keyword evidence="9 10" id="KW-0539">Nucleus</keyword>
<comment type="subcellular location">
    <subcellularLocation>
        <location evidence="2 10 11">Nucleus</location>
    </subcellularLocation>
</comment>
<dbReference type="PROSITE" id="PS00027">
    <property type="entry name" value="HOMEOBOX_1"/>
    <property type="match status" value="1"/>
</dbReference>
<dbReference type="OrthoDB" id="6159439at2759"/>
<organism evidence="14 15">
    <name type="scientific">Gadus morhua</name>
    <name type="common">Atlantic cod</name>
    <dbReference type="NCBI Taxonomy" id="8049"/>
    <lineage>
        <taxon>Eukaryota</taxon>
        <taxon>Metazoa</taxon>
        <taxon>Chordata</taxon>
        <taxon>Craniata</taxon>
        <taxon>Vertebrata</taxon>
        <taxon>Euteleostomi</taxon>
        <taxon>Actinopterygii</taxon>
        <taxon>Neopterygii</taxon>
        <taxon>Teleostei</taxon>
        <taxon>Neoteleostei</taxon>
        <taxon>Acanthomorphata</taxon>
        <taxon>Zeiogadaria</taxon>
        <taxon>Gadariae</taxon>
        <taxon>Gadiformes</taxon>
        <taxon>Gadoidei</taxon>
        <taxon>Gadidae</taxon>
        <taxon>Gadus</taxon>
    </lineage>
</organism>
<dbReference type="GeneTree" id="ENSGT00940000161308"/>